<dbReference type="GO" id="GO:0016226">
    <property type="term" value="P:iron-sulfur cluster assembly"/>
    <property type="evidence" value="ECO:0007669"/>
    <property type="project" value="TreeGrafter"/>
</dbReference>
<organism evidence="2">
    <name type="scientific">uncultured Cytophagales bacterium</name>
    <dbReference type="NCBI Taxonomy" id="158755"/>
    <lineage>
        <taxon>Bacteria</taxon>
        <taxon>Pseudomonadati</taxon>
        <taxon>Bacteroidota</taxon>
        <taxon>Sphingobacteriia</taxon>
        <taxon>Sphingobacteriales</taxon>
        <taxon>environmental samples</taxon>
    </lineage>
</organism>
<dbReference type="InterPro" id="IPR035903">
    <property type="entry name" value="HesB-like_dom_sf"/>
</dbReference>
<reference evidence="2" key="1">
    <citation type="submission" date="2020-02" db="EMBL/GenBank/DDBJ databases">
        <authorList>
            <person name="Meier V. D."/>
        </authorList>
    </citation>
    <scope>NUCLEOTIDE SEQUENCE</scope>
    <source>
        <strain evidence="2">AVDCRST_MAG56</strain>
    </source>
</reference>
<accession>A0A6J4J330</accession>
<dbReference type="Gene3D" id="2.60.300.12">
    <property type="entry name" value="HesB-like domain"/>
    <property type="match status" value="1"/>
</dbReference>
<evidence type="ECO:0000313" key="2">
    <source>
        <dbReference type="EMBL" id="CAA9269036.1"/>
    </source>
</evidence>
<dbReference type="GO" id="GO:0051537">
    <property type="term" value="F:2 iron, 2 sulfur cluster binding"/>
    <property type="evidence" value="ECO:0007669"/>
    <property type="project" value="TreeGrafter"/>
</dbReference>
<proteinExistence type="predicted"/>
<sequence>MPVTKDTQCPVVITPEALSQIRQIIYQKGIATGTYGLRIGTKGGGCAGASFLLGFDTPKSTDQTYQVEEIPVFIEKKHLMYVLGLELDYQSGEESGFVFQNKG</sequence>
<dbReference type="AlphaFoldDB" id="A0A6J4J330"/>
<feature type="domain" description="Core" evidence="1">
    <location>
        <begin position="13"/>
        <end position="101"/>
    </location>
</feature>
<gene>
    <name evidence="2" type="ORF">AVDCRST_MAG56-2941</name>
</gene>
<evidence type="ECO:0000259" key="1">
    <source>
        <dbReference type="Pfam" id="PF01521"/>
    </source>
</evidence>
<dbReference type="PANTHER" id="PTHR10072:SF41">
    <property type="entry name" value="IRON-SULFUR CLUSTER ASSEMBLY 1 HOMOLOG, MITOCHONDRIAL"/>
    <property type="match status" value="1"/>
</dbReference>
<dbReference type="InterPro" id="IPR050322">
    <property type="entry name" value="Fe-S_cluster_asmbl/transfer"/>
</dbReference>
<dbReference type="Pfam" id="PF01521">
    <property type="entry name" value="Fe-S_biosyn"/>
    <property type="match status" value="1"/>
</dbReference>
<protein>
    <recommendedName>
        <fullName evidence="1">Core domain-containing protein</fullName>
    </recommendedName>
</protein>
<dbReference type="InterPro" id="IPR000361">
    <property type="entry name" value="ATAP_core_dom"/>
</dbReference>
<dbReference type="EMBL" id="CADCTQ010000252">
    <property type="protein sequence ID" value="CAA9269036.1"/>
    <property type="molecule type" value="Genomic_DNA"/>
</dbReference>
<dbReference type="SUPFAM" id="SSF89360">
    <property type="entry name" value="HesB-like domain"/>
    <property type="match status" value="1"/>
</dbReference>
<name>A0A6J4J330_9SPHI</name>
<dbReference type="PANTHER" id="PTHR10072">
    <property type="entry name" value="IRON-SULFUR CLUSTER ASSEMBLY PROTEIN"/>
    <property type="match status" value="1"/>
</dbReference>
<dbReference type="GO" id="GO:0005737">
    <property type="term" value="C:cytoplasm"/>
    <property type="evidence" value="ECO:0007669"/>
    <property type="project" value="TreeGrafter"/>
</dbReference>